<dbReference type="PANTHER" id="PTHR43213:SF5">
    <property type="entry name" value="BIFUNCTIONAL DTTP_UTP PYROPHOSPHATASE_METHYLTRANSFERASE PROTEIN-RELATED"/>
    <property type="match status" value="1"/>
</dbReference>
<protein>
    <recommendedName>
        <fullName evidence="4">dTTP/UTP pyrophosphatase</fullName>
        <shortName evidence="4">dTTPase/UTPase</shortName>
        <ecNumber evidence="4">3.6.1.9</ecNumber>
    </recommendedName>
    <alternativeName>
        <fullName evidence="4">Nucleoside triphosphate pyrophosphatase</fullName>
    </alternativeName>
    <alternativeName>
        <fullName evidence="4">Nucleotide pyrophosphatase</fullName>
        <shortName evidence="4">Nucleotide PPase</shortName>
    </alternativeName>
</protein>
<dbReference type="EC" id="3.6.1.9" evidence="4"/>
<organism evidence="5 6">
    <name type="scientific">Desulfoluna limicola</name>
    <dbReference type="NCBI Taxonomy" id="2810562"/>
    <lineage>
        <taxon>Bacteria</taxon>
        <taxon>Pseudomonadati</taxon>
        <taxon>Thermodesulfobacteriota</taxon>
        <taxon>Desulfobacteria</taxon>
        <taxon>Desulfobacterales</taxon>
        <taxon>Desulfolunaceae</taxon>
        <taxon>Desulfoluna</taxon>
    </lineage>
</organism>
<dbReference type="Gene3D" id="3.90.950.10">
    <property type="match status" value="1"/>
</dbReference>
<comment type="similarity">
    <text evidence="4">Belongs to the Maf family. YhdE subfamily.</text>
</comment>
<dbReference type="CDD" id="cd00555">
    <property type="entry name" value="Maf"/>
    <property type="match status" value="1"/>
</dbReference>
<keyword evidence="2 4" id="KW-0378">Hydrolase</keyword>
<evidence type="ECO:0000256" key="2">
    <source>
        <dbReference type="ARBA" id="ARBA00022801"/>
    </source>
</evidence>
<dbReference type="Proteomes" id="UP001320148">
    <property type="component" value="Chromosome"/>
</dbReference>
<feature type="site" description="Important for substrate specificity" evidence="4">
    <location>
        <position position="162"/>
    </location>
</feature>
<dbReference type="Pfam" id="PF02545">
    <property type="entry name" value="Maf"/>
    <property type="match status" value="1"/>
</dbReference>
<evidence type="ECO:0000313" key="6">
    <source>
        <dbReference type="Proteomes" id="UP001320148"/>
    </source>
</evidence>
<evidence type="ECO:0000313" key="5">
    <source>
        <dbReference type="EMBL" id="BCS94857.1"/>
    </source>
</evidence>
<feature type="active site" description="Proton acceptor" evidence="4">
    <location>
        <position position="77"/>
    </location>
</feature>
<dbReference type="PIRSF" id="PIRSF006305">
    <property type="entry name" value="Maf"/>
    <property type="match status" value="1"/>
</dbReference>
<comment type="subcellular location">
    <subcellularLocation>
        <location evidence="4">Cytoplasm</location>
    </subcellularLocation>
</comment>
<comment type="caution">
    <text evidence="4">Lacks conserved residue(s) required for the propagation of feature annotation.</text>
</comment>
<comment type="cofactor">
    <cofactor evidence="1 4">
        <name>a divalent metal cation</name>
        <dbReference type="ChEBI" id="CHEBI:60240"/>
    </cofactor>
</comment>
<dbReference type="RefSeq" id="WP_236891161.1">
    <property type="nucleotide sequence ID" value="NZ_AP024488.1"/>
</dbReference>
<dbReference type="NCBIfam" id="TIGR00172">
    <property type="entry name" value="maf"/>
    <property type="match status" value="1"/>
</dbReference>
<dbReference type="PANTHER" id="PTHR43213">
    <property type="entry name" value="BIFUNCTIONAL DTTP/UTP PYROPHOSPHATASE/METHYLTRANSFERASE PROTEIN-RELATED"/>
    <property type="match status" value="1"/>
</dbReference>
<dbReference type="InterPro" id="IPR029001">
    <property type="entry name" value="ITPase-like_fam"/>
</dbReference>
<comment type="catalytic activity">
    <reaction evidence="4">
        <text>UTP + H2O = UMP + diphosphate + H(+)</text>
        <dbReference type="Rhea" id="RHEA:29395"/>
        <dbReference type="ChEBI" id="CHEBI:15377"/>
        <dbReference type="ChEBI" id="CHEBI:15378"/>
        <dbReference type="ChEBI" id="CHEBI:33019"/>
        <dbReference type="ChEBI" id="CHEBI:46398"/>
        <dbReference type="ChEBI" id="CHEBI:57865"/>
        <dbReference type="EC" id="3.6.1.9"/>
    </reaction>
</comment>
<proteinExistence type="inferred from homology"/>
<reference evidence="5 6" key="1">
    <citation type="submission" date="2021-02" db="EMBL/GenBank/DDBJ databases">
        <title>Complete genome of Desulfoluna sp. strain ASN36.</title>
        <authorList>
            <person name="Takahashi A."/>
            <person name="Kojima H."/>
            <person name="Fukui M."/>
        </authorList>
    </citation>
    <scope>NUCLEOTIDE SEQUENCE [LARGE SCALE GENOMIC DNA]</scope>
    <source>
        <strain evidence="5 6">ASN36</strain>
    </source>
</reference>
<evidence type="ECO:0000256" key="3">
    <source>
        <dbReference type="ARBA" id="ARBA00023080"/>
    </source>
</evidence>
<name>A0ABM7PCM8_9BACT</name>
<dbReference type="HAMAP" id="MF_00528">
    <property type="entry name" value="Maf"/>
    <property type="match status" value="1"/>
</dbReference>
<gene>
    <name evidence="5" type="ORF">DSLASN_04890</name>
</gene>
<feature type="site" description="Important for substrate specificity" evidence="4">
    <location>
        <position position="78"/>
    </location>
</feature>
<dbReference type="SUPFAM" id="SSF52972">
    <property type="entry name" value="ITPase-like"/>
    <property type="match status" value="1"/>
</dbReference>
<dbReference type="InterPro" id="IPR003697">
    <property type="entry name" value="Maf-like"/>
</dbReference>
<keyword evidence="6" id="KW-1185">Reference proteome</keyword>
<sequence length="200" mass="21700">MKENQHIDTKRLVLASQSPRRKDLLEEAGVLIDIIPSHADEILPEGVDPASCAKELARLKSRDVAAAHPDRWVLGADTIVVVGEAILGKPESGDDARRMLGALSGRAHQVCTGFCLINTSLEREICEVVTTDVTFKTLSPAEINWYIETGEPFDKAGAYGIQGKGASLVREINGSYTNVVGLPICEVVVHLKAIDLVEFR</sequence>
<evidence type="ECO:0000256" key="1">
    <source>
        <dbReference type="ARBA" id="ARBA00001968"/>
    </source>
</evidence>
<comment type="function">
    <text evidence="4">Nucleoside triphosphate pyrophosphatase that hydrolyzes dTTP and UTP. May have a dual role in cell division arrest and in preventing the incorporation of modified nucleotides into cellular nucleic acids.</text>
</comment>
<comment type="catalytic activity">
    <reaction evidence="4">
        <text>dTTP + H2O = dTMP + diphosphate + H(+)</text>
        <dbReference type="Rhea" id="RHEA:28534"/>
        <dbReference type="ChEBI" id="CHEBI:15377"/>
        <dbReference type="ChEBI" id="CHEBI:15378"/>
        <dbReference type="ChEBI" id="CHEBI:33019"/>
        <dbReference type="ChEBI" id="CHEBI:37568"/>
        <dbReference type="ChEBI" id="CHEBI:63528"/>
        <dbReference type="EC" id="3.6.1.9"/>
    </reaction>
</comment>
<evidence type="ECO:0000256" key="4">
    <source>
        <dbReference type="HAMAP-Rule" id="MF_00528"/>
    </source>
</evidence>
<keyword evidence="3 4" id="KW-0546">Nucleotide metabolism</keyword>
<accession>A0ABM7PCM8</accession>
<dbReference type="EMBL" id="AP024488">
    <property type="protein sequence ID" value="BCS94857.1"/>
    <property type="molecule type" value="Genomic_DNA"/>
</dbReference>
<feature type="site" description="Important for substrate specificity" evidence="4">
    <location>
        <position position="20"/>
    </location>
</feature>
<keyword evidence="4" id="KW-0963">Cytoplasm</keyword>